<proteinExistence type="predicted"/>
<sequence length="146" mass="15848">MNPRGARRNSAAPLPSPLLTIPQPPPSHPPAFVFPSSLSEQDNQVVHSKGSATATAFVHASPSDHMKIKPQGSPKFGSPFLLPFHGESATTDTNGNTAASVHHRRFSQAPEMLLPPDDRFANHRTNFVSLPAFVRISFRFPICKSC</sequence>
<accession>A0A9R1WKB6</accession>
<comment type="caution">
    <text evidence="2">The sequence shown here is derived from an EMBL/GenBank/DDBJ whole genome shotgun (WGS) entry which is preliminary data.</text>
</comment>
<feature type="region of interest" description="Disordered" evidence="1">
    <location>
        <begin position="1"/>
        <end position="30"/>
    </location>
</feature>
<evidence type="ECO:0000313" key="2">
    <source>
        <dbReference type="EMBL" id="KAJ0223673.1"/>
    </source>
</evidence>
<keyword evidence="3" id="KW-1185">Reference proteome</keyword>
<dbReference type="AlphaFoldDB" id="A0A9R1WKB6"/>
<reference evidence="2 3" key="1">
    <citation type="journal article" date="2017" name="Nat. Commun.">
        <title>Genome assembly with in vitro proximity ligation data and whole-genome triplication in lettuce.</title>
        <authorList>
            <person name="Reyes-Chin-Wo S."/>
            <person name="Wang Z."/>
            <person name="Yang X."/>
            <person name="Kozik A."/>
            <person name="Arikit S."/>
            <person name="Song C."/>
            <person name="Xia L."/>
            <person name="Froenicke L."/>
            <person name="Lavelle D.O."/>
            <person name="Truco M.J."/>
            <person name="Xia R."/>
            <person name="Zhu S."/>
            <person name="Xu C."/>
            <person name="Xu H."/>
            <person name="Xu X."/>
            <person name="Cox K."/>
            <person name="Korf I."/>
            <person name="Meyers B.C."/>
            <person name="Michelmore R.W."/>
        </authorList>
    </citation>
    <scope>NUCLEOTIDE SEQUENCE [LARGE SCALE GENOMIC DNA]</scope>
    <source>
        <strain evidence="3">cv. Salinas</strain>
        <tissue evidence="2">Seedlings</tissue>
    </source>
</reference>
<dbReference type="EMBL" id="NBSK02000002">
    <property type="protein sequence ID" value="KAJ0223673.1"/>
    <property type="molecule type" value="Genomic_DNA"/>
</dbReference>
<evidence type="ECO:0000313" key="3">
    <source>
        <dbReference type="Proteomes" id="UP000235145"/>
    </source>
</evidence>
<evidence type="ECO:0000256" key="1">
    <source>
        <dbReference type="SAM" id="MobiDB-lite"/>
    </source>
</evidence>
<organism evidence="2 3">
    <name type="scientific">Lactuca sativa</name>
    <name type="common">Garden lettuce</name>
    <dbReference type="NCBI Taxonomy" id="4236"/>
    <lineage>
        <taxon>Eukaryota</taxon>
        <taxon>Viridiplantae</taxon>
        <taxon>Streptophyta</taxon>
        <taxon>Embryophyta</taxon>
        <taxon>Tracheophyta</taxon>
        <taxon>Spermatophyta</taxon>
        <taxon>Magnoliopsida</taxon>
        <taxon>eudicotyledons</taxon>
        <taxon>Gunneridae</taxon>
        <taxon>Pentapetalae</taxon>
        <taxon>asterids</taxon>
        <taxon>campanulids</taxon>
        <taxon>Asterales</taxon>
        <taxon>Asteraceae</taxon>
        <taxon>Cichorioideae</taxon>
        <taxon>Cichorieae</taxon>
        <taxon>Lactucinae</taxon>
        <taxon>Lactuca</taxon>
    </lineage>
</organism>
<protein>
    <submittedName>
        <fullName evidence="2">Uncharacterized protein</fullName>
    </submittedName>
</protein>
<gene>
    <name evidence="2" type="ORF">LSAT_V11C200057210</name>
</gene>
<name>A0A9R1WKB6_LACSA</name>
<dbReference type="Proteomes" id="UP000235145">
    <property type="component" value="Unassembled WGS sequence"/>
</dbReference>